<dbReference type="WBParaSite" id="maker-uti_cns_0047122-snap-gene-0.5-mRNA-1">
    <property type="protein sequence ID" value="maker-uti_cns_0047122-snap-gene-0.5-mRNA-1"/>
    <property type="gene ID" value="maker-uti_cns_0047122-snap-gene-0.5"/>
</dbReference>
<dbReference type="SMART" id="SM00554">
    <property type="entry name" value="FAS1"/>
    <property type="match status" value="1"/>
</dbReference>
<dbReference type="InterPro" id="IPR036378">
    <property type="entry name" value="FAS1_dom_sf"/>
</dbReference>
<protein>
    <submittedName>
        <fullName evidence="4 5">FAS1 domain-containing protein</fullName>
    </submittedName>
</protein>
<dbReference type="STRING" id="282301.A0A1I8JED0"/>
<dbReference type="Pfam" id="PF02469">
    <property type="entry name" value="Fasciclin"/>
    <property type="match status" value="1"/>
</dbReference>
<dbReference type="Gene3D" id="2.30.180.10">
    <property type="entry name" value="FAS1 domain"/>
    <property type="match status" value="1"/>
</dbReference>
<dbReference type="WBParaSite" id="maker-uti_cns_0007143-snap-gene-0.4-mRNA-1">
    <property type="protein sequence ID" value="maker-uti_cns_0007143-snap-gene-0.4-mRNA-1"/>
    <property type="gene ID" value="maker-uti_cns_0007143-snap-gene-0.4"/>
</dbReference>
<feature type="signal peptide" evidence="1">
    <location>
        <begin position="1"/>
        <end position="20"/>
    </location>
</feature>
<feature type="domain" description="FAS1" evidence="2">
    <location>
        <begin position="240"/>
        <end position="384"/>
    </location>
</feature>
<dbReference type="GO" id="GO:0005615">
    <property type="term" value="C:extracellular space"/>
    <property type="evidence" value="ECO:0007669"/>
    <property type="project" value="TreeGrafter"/>
</dbReference>
<dbReference type="SUPFAM" id="SSF82153">
    <property type="entry name" value="FAS1 domain"/>
    <property type="match status" value="1"/>
</dbReference>
<dbReference type="GO" id="GO:0031012">
    <property type="term" value="C:extracellular matrix"/>
    <property type="evidence" value="ECO:0007669"/>
    <property type="project" value="TreeGrafter"/>
</dbReference>
<dbReference type="PROSITE" id="PS50213">
    <property type="entry name" value="FAS1"/>
    <property type="match status" value="1"/>
</dbReference>
<evidence type="ECO:0000259" key="2">
    <source>
        <dbReference type="PROSITE" id="PS50213"/>
    </source>
</evidence>
<name>A0A1I8JED0_9PLAT</name>
<dbReference type="GO" id="GO:0007155">
    <property type="term" value="P:cell adhesion"/>
    <property type="evidence" value="ECO:0007669"/>
    <property type="project" value="TreeGrafter"/>
</dbReference>
<dbReference type="InterPro" id="IPR050904">
    <property type="entry name" value="Adhesion/Biosynth-related"/>
</dbReference>
<dbReference type="GO" id="GO:0050839">
    <property type="term" value="F:cell adhesion molecule binding"/>
    <property type="evidence" value="ECO:0007669"/>
    <property type="project" value="TreeGrafter"/>
</dbReference>
<dbReference type="OrthoDB" id="286301at2759"/>
<proteinExistence type="predicted"/>
<keyword evidence="1" id="KW-0732">Signal</keyword>
<sequence length="828" mass="93232">MRFLIPMLLSLLLRGSPCRAQFGMENAPISSVDFPFPEYAQPWEIGKQVCAYLKTQSGRRIYTTCFPYKQRICGADTQFEYDCCPGYGHDKDFEGYTTGPNWPRNENCLKRLGRDDLTSSSDSLMQRIGADAATTGRFRRDLERVAGQLTAFLPYKETYKSRRFDSDAGDSTAYMALGSHFVRHLLDGVAVPSADTGGSIKISRYSNGIICAECRRFVSADHSLDDRAVVHFVDGFVFPSRKSLAELLRERYAYFWSDIPAGLQARLGDANCGRWYTVLVPTQSAWTAAKTKAGSNAKIQEKLLREHILPQLVCSSAVCQDSQRSKNLNGENVILACEGEGRVYAQRSHEFGVSSEKAYLQAGADGEVDQMASNGVVHKTDKALLHSSATSYRDIAWPDSVPDSCISLDPAKQYIFLIPRETAWQRFKTQDTTISPEESMKKFSDWYTADAAYRCLVRQYHVLEAEPGQTSLDNLWSQFNPASWPRGRQPGSYRTLARWAAGSDADATRRNSYGYLQNQLHFQKGDNGPRLHYQFAPVRNANGFALKEGHGYMVDWVNVPPHESSTDFFKRRPDLSKHLDLVNEERELATGEGRQALYNGEGSVQLIIVSKDAWYNKGISSTLRRVDTVHDLIKNNWNLTDFLLLNWGNLQYWLGDLGYLAKGEKVFIQSGHPDVLIGVYRHLQTGKFYVWNEMKTAEPESLQSVQSRWQEIVEYNHFKTDAVIWIVNTPFQCSRRLCKWNTNKGKVNLPWTFAAACGDFVTLDSPATEPLKQLFRAAGGNLGLEQQVNVTTEVRTGRNKGDNQVVSCYAVGMVAAKTIVFEGDDDQV</sequence>
<evidence type="ECO:0000313" key="4">
    <source>
        <dbReference type="WBParaSite" id="maker-uti_cns_0007143-snap-gene-0.4-mRNA-1"/>
    </source>
</evidence>
<dbReference type="GO" id="GO:0030198">
    <property type="term" value="P:extracellular matrix organization"/>
    <property type="evidence" value="ECO:0007669"/>
    <property type="project" value="TreeGrafter"/>
</dbReference>
<dbReference type="PANTHER" id="PTHR10900">
    <property type="entry name" value="PERIOSTIN-RELATED"/>
    <property type="match status" value="1"/>
</dbReference>
<dbReference type="AlphaFoldDB" id="A0A1I8JED0"/>
<feature type="chain" id="PRO_5011395292" evidence="1">
    <location>
        <begin position="21"/>
        <end position="828"/>
    </location>
</feature>
<organism evidence="3 5">
    <name type="scientific">Macrostomum lignano</name>
    <dbReference type="NCBI Taxonomy" id="282301"/>
    <lineage>
        <taxon>Eukaryota</taxon>
        <taxon>Metazoa</taxon>
        <taxon>Spiralia</taxon>
        <taxon>Lophotrochozoa</taxon>
        <taxon>Platyhelminthes</taxon>
        <taxon>Rhabditophora</taxon>
        <taxon>Macrostomorpha</taxon>
        <taxon>Macrostomida</taxon>
        <taxon>Macrostomidae</taxon>
        <taxon>Macrostomum</taxon>
    </lineage>
</organism>
<evidence type="ECO:0000256" key="1">
    <source>
        <dbReference type="SAM" id="SignalP"/>
    </source>
</evidence>
<evidence type="ECO:0000313" key="3">
    <source>
        <dbReference type="Proteomes" id="UP000095280"/>
    </source>
</evidence>
<reference evidence="4 5" key="1">
    <citation type="submission" date="2016-11" db="UniProtKB">
        <authorList>
            <consortium name="WormBaseParasite"/>
        </authorList>
    </citation>
    <scope>IDENTIFICATION</scope>
</reference>
<evidence type="ECO:0000313" key="5">
    <source>
        <dbReference type="WBParaSite" id="maker-uti_cns_0047122-snap-gene-0.5-mRNA-1"/>
    </source>
</evidence>
<dbReference type="InterPro" id="IPR000782">
    <property type="entry name" value="FAS1_domain"/>
</dbReference>
<dbReference type="PANTHER" id="PTHR10900:SF114">
    <property type="entry name" value="FAS1 DOMAIN-CONTAINING PROTEIN"/>
    <property type="match status" value="1"/>
</dbReference>
<dbReference type="Proteomes" id="UP000095280">
    <property type="component" value="Unplaced"/>
</dbReference>
<keyword evidence="3" id="KW-1185">Reference proteome</keyword>
<accession>A0A1I8JED0</accession>